<sequence length="121" mass="13537">MAKRLDLLPQPVVEEEEVDMESEKEMCDLVTQRTQKVLEWVVTTDTTTPCCWAAVLATAGPQKRQAGPPPSLRVLRFDKVKEEKVVEEMVQPPVKCVGREEEETDATAAAQIGATIKFFFS</sequence>
<keyword evidence="2" id="KW-1185">Reference proteome</keyword>
<evidence type="ECO:0000313" key="1">
    <source>
        <dbReference type="EMBL" id="CAD6245797.1"/>
    </source>
</evidence>
<name>A0A811PIS0_9POAL</name>
<dbReference type="AlphaFoldDB" id="A0A811PIS0"/>
<gene>
    <name evidence="1" type="ORF">NCGR_LOCUS30084</name>
</gene>
<comment type="caution">
    <text evidence="1">The sequence shown here is derived from an EMBL/GenBank/DDBJ whole genome shotgun (WGS) entry which is preliminary data.</text>
</comment>
<protein>
    <submittedName>
        <fullName evidence="1">Uncharacterized protein</fullName>
    </submittedName>
</protein>
<dbReference type="Proteomes" id="UP000604825">
    <property type="component" value="Unassembled WGS sequence"/>
</dbReference>
<proteinExistence type="predicted"/>
<accession>A0A811PIS0</accession>
<organism evidence="1 2">
    <name type="scientific">Miscanthus lutarioriparius</name>
    <dbReference type="NCBI Taxonomy" id="422564"/>
    <lineage>
        <taxon>Eukaryota</taxon>
        <taxon>Viridiplantae</taxon>
        <taxon>Streptophyta</taxon>
        <taxon>Embryophyta</taxon>
        <taxon>Tracheophyta</taxon>
        <taxon>Spermatophyta</taxon>
        <taxon>Magnoliopsida</taxon>
        <taxon>Liliopsida</taxon>
        <taxon>Poales</taxon>
        <taxon>Poaceae</taxon>
        <taxon>PACMAD clade</taxon>
        <taxon>Panicoideae</taxon>
        <taxon>Andropogonodae</taxon>
        <taxon>Andropogoneae</taxon>
        <taxon>Saccharinae</taxon>
        <taxon>Miscanthus</taxon>
    </lineage>
</organism>
<dbReference type="EMBL" id="CAJGYO010000007">
    <property type="protein sequence ID" value="CAD6245797.1"/>
    <property type="molecule type" value="Genomic_DNA"/>
</dbReference>
<reference evidence="1" key="1">
    <citation type="submission" date="2020-10" db="EMBL/GenBank/DDBJ databases">
        <authorList>
            <person name="Han B."/>
            <person name="Lu T."/>
            <person name="Zhao Q."/>
            <person name="Huang X."/>
            <person name="Zhao Y."/>
        </authorList>
    </citation>
    <scope>NUCLEOTIDE SEQUENCE</scope>
</reference>
<evidence type="ECO:0000313" key="2">
    <source>
        <dbReference type="Proteomes" id="UP000604825"/>
    </source>
</evidence>